<proteinExistence type="predicted"/>
<feature type="transmembrane region" description="Helical" evidence="1">
    <location>
        <begin position="358"/>
        <end position="378"/>
    </location>
</feature>
<name>A0A927C0Z4_9GAMM</name>
<sequence length="508" mass="57142">MKGVKLHVKVIALLLAVFGAASVAWQIFAQNIPVSAEITEPVWVIDTRISFSPRENMPVKIKQYLPPSWSRFITLDESFIARNYGVNVDTQGNNRVALWSARRTSGNQELFYRLMLTQRSNTRLSSEEPGPVFRDSPQLSGVEAVAVDALLKPIREHSADIETFIREAIKLINDNSNDNARLLLGNNYSEQSRAAVLERLLSSAHIPVEQVHTLRLSDTAQQTPELWMRSYNGQRWLYFNPQTGAQGLPEDRIVWWTGNDPMIQVDGVRNLKVQISSRQRIVNSIELTQSLSESRGMSGWSMAMYSLPLQTQQTFNFVLMIPVGVLLILLLRNIVGLQTLGTFTPVLIGLAFHETGVIWGVLFFTVISCLGLALRSYLEHLHLQLLSRLSTVLTFVVIMMALISVLGHQLGMKHSLSIGLFPMVILTMSIERLSIAWEERGGLHSMKLGLGTLVAATLAHLMMSYSPWVYFIFTFPGTLLVLMAIMLALGHYRGYRLTELFRFKAMAN</sequence>
<evidence type="ECO:0000259" key="3">
    <source>
        <dbReference type="Pfam" id="PF14402"/>
    </source>
</evidence>
<dbReference type="AlphaFoldDB" id="A0A927C0Z4"/>
<keyword evidence="5" id="KW-1185">Reference proteome</keyword>
<feature type="transmembrane region" description="Helical" evidence="1">
    <location>
        <begin position="442"/>
        <end position="462"/>
    </location>
</feature>
<accession>A0A927C0Z4</accession>
<comment type="caution">
    <text evidence="4">The sequence shown here is derived from an EMBL/GenBank/DDBJ whole genome shotgun (WGS) entry which is preliminary data.</text>
</comment>
<dbReference type="InterPro" id="IPR025840">
    <property type="entry name" value="7TM_transglut"/>
</dbReference>
<dbReference type="RefSeq" id="WP_190761780.1">
    <property type="nucleotide sequence ID" value="NZ_JACXLD010000001.1"/>
</dbReference>
<evidence type="ECO:0000259" key="2">
    <source>
        <dbReference type="Pfam" id="PF14400"/>
    </source>
</evidence>
<feature type="transmembrane region" description="Helical" evidence="1">
    <location>
        <begin position="314"/>
        <end position="330"/>
    </location>
</feature>
<dbReference type="Pfam" id="PF14400">
    <property type="entry name" value="Transglut_i_TM"/>
    <property type="match status" value="1"/>
</dbReference>
<dbReference type="InterPro" id="IPR025838">
    <property type="entry name" value="Transglut_i_TM"/>
</dbReference>
<organism evidence="4 5">
    <name type="scientific">Spongiibacter pelagi</name>
    <dbReference type="NCBI Taxonomy" id="2760804"/>
    <lineage>
        <taxon>Bacteria</taxon>
        <taxon>Pseudomonadati</taxon>
        <taxon>Pseudomonadota</taxon>
        <taxon>Gammaproteobacteria</taxon>
        <taxon>Cellvibrionales</taxon>
        <taxon>Spongiibacteraceae</taxon>
        <taxon>Spongiibacter</taxon>
    </lineage>
</organism>
<gene>
    <name evidence="4" type="ORF">IB286_00900</name>
</gene>
<dbReference type="Pfam" id="PF14402">
    <property type="entry name" value="7TM_transglut"/>
    <property type="match status" value="1"/>
</dbReference>
<keyword evidence="1" id="KW-0812">Transmembrane</keyword>
<evidence type="ECO:0000256" key="1">
    <source>
        <dbReference type="SAM" id="Phobius"/>
    </source>
</evidence>
<evidence type="ECO:0000313" key="4">
    <source>
        <dbReference type="EMBL" id="MBD2857545.1"/>
    </source>
</evidence>
<keyword evidence="1" id="KW-0472">Membrane</keyword>
<feature type="transmembrane region" description="Helical" evidence="1">
    <location>
        <begin position="385"/>
        <end position="406"/>
    </location>
</feature>
<feature type="domain" description="7 transmembrane helices usually fused to an inactive transglutaminase" evidence="3">
    <location>
        <begin position="261"/>
        <end position="506"/>
    </location>
</feature>
<feature type="domain" description="Inactive transglutaminase fused to 7 transmembrane helices" evidence="2">
    <location>
        <begin position="25"/>
        <end position="186"/>
    </location>
</feature>
<feature type="transmembrane region" description="Helical" evidence="1">
    <location>
        <begin position="468"/>
        <end position="492"/>
    </location>
</feature>
<feature type="transmembrane region" description="Helical" evidence="1">
    <location>
        <begin position="412"/>
        <end position="430"/>
    </location>
</feature>
<dbReference type="EMBL" id="JACXLD010000001">
    <property type="protein sequence ID" value="MBD2857545.1"/>
    <property type="molecule type" value="Genomic_DNA"/>
</dbReference>
<evidence type="ECO:0000313" key="5">
    <source>
        <dbReference type="Proteomes" id="UP000610558"/>
    </source>
</evidence>
<keyword evidence="1" id="KW-1133">Transmembrane helix</keyword>
<protein>
    <submittedName>
        <fullName evidence="4">UUP1 family membrane protein</fullName>
    </submittedName>
</protein>
<reference evidence="4" key="1">
    <citation type="submission" date="2020-09" db="EMBL/GenBank/DDBJ databases">
        <authorList>
            <person name="Yoon J.-W."/>
        </authorList>
    </citation>
    <scope>NUCLEOTIDE SEQUENCE</scope>
    <source>
        <strain evidence="4">KMU-158</strain>
    </source>
</reference>
<dbReference type="Proteomes" id="UP000610558">
    <property type="component" value="Unassembled WGS sequence"/>
</dbReference>